<dbReference type="RefSeq" id="WP_315727202.1">
    <property type="nucleotide sequence ID" value="NZ_JAVUPU010000007.1"/>
</dbReference>
<keyword evidence="1" id="KW-0732">Signal</keyword>
<dbReference type="InterPro" id="IPR041656">
    <property type="entry name" value="TPR_5"/>
</dbReference>
<comment type="caution">
    <text evidence="3">The sequence shown here is derived from an EMBL/GenBank/DDBJ whole genome shotgun (WGS) entry which is preliminary data.</text>
</comment>
<accession>A0ABU3QAS5</accession>
<evidence type="ECO:0000313" key="4">
    <source>
        <dbReference type="Proteomes" id="UP001259572"/>
    </source>
</evidence>
<evidence type="ECO:0000313" key="3">
    <source>
        <dbReference type="EMBL" id="MDT9600103.1"/>
    </source>
</evidence>
<dbReference type="SUPFAM" id="SSF48452">
    <property type="entry name" value="TPR-like"/>
    <property type="match status" value="1"/>
</dbReference>
<dbReference type="Gene3D" id="1.25.40.10">
    <property type="entry name" value="Tetratricopeptide repeat domain"/>
    <property type="match status" value="1"/>
</dbReference>
<sequence length="499" mass="55139">MKRKLAHAAWTAVATASLGAAVPAQAKSDMVRIAEAADRLREMAAALERLDCKSARKLARPLLDFQADTPVDADIRQAAQAAELSCKALDDPNGALADLHRLTRLDDSPDMMWHLRFAIETELGMKDAAVTTIEEMTQGRGAALNALSFPDLFQFVLRLDDAKDKPLRKRMLIVMSSSGYQPDTSIPMDLVRYRLAEMLVEEGKIEEARAIVTGLENSREVIDASLHPKLRGLLPNDVDFRAIAEKSYRRQLDNMVRNPDRLEPIIYAASELHRLGRPQEALDLLMAPAPRTEGENPFTDLDEQLNWWWDAIASSHFMLGKADAGFEALKKGGATAENEGLNVSQILNLAMIQVRYGRPADALETLKAMEGRSRSPYGEMVLRGARSCALARLERPGEAVADLDHLAKHEKDGFMLHLDGLLCHDRIDDAAALLVRKLEEPDHAVGVLLALSSYEDPPVKVPQSINEAGWDMLKARPEVRAAAERAGGTRRFPIQPGLF</sequence>
<organism evidence="3 4">
    <name type="scientific">Sphingosinicella rhizophila</name>
    <dbReference type="NCBI Taxonomy" id="3050082"/>
    <lineage>
        <taxon>Bacteria</taxon>
        <taxon>Pseudomonadati</taxon>
        <taxon>Pseudomonadota</taxon>
        <taxon>Alphaproteobacteria</taxon>
        <taxon>Sphingomonadales</taxon>
        <taxon>Sphingosinicellaceae</taxon>
        <taxon>Sphingosinicella</taxon>
    </lineage>
</organism>
<dbReference type="Pfam" id="PF12688">
    <property type="entry name" value="TPR_5"/>
    <property type="match status" value="1"/>
</dbReference>
<proteinExistence type="predicted"/>
<name>A0ABU3QAS5_9SPHN</name>
<gene>
    <name evidence="3" type="ORF">RQX22_14175</name>
</gene>
<protein>
    <submittedName>
        <fullName evidence="3">Tetratricopeptide repeat protein</fullName>
    </submittedName>
</protein>
<feature type="domain" description="Tetratrico peptide repeat group 5" evidence="2">
    <location>
        <begin position="242"/>
        <end position="291"/>
    </location>
</feature>
<keyword evidence="4" id="KW-1185">Reference proteome</keyword>
<evidence type="ECO:0000256" key="1">
    <source>
        <dbReference type="SAM" id="SignalP"/>
    </source>
</evidence>
<evidence type="ECO:0000259" key="2">
    <source>
        <dbReference type="Pfam" id="PF12688"/>
    </source>
</evidence>
<reference evidence="3 4" key="1">
    <citation type="submission" date="2023-05" db="EMBL/GenBank/DDBJ databases">
        <authorList>
            <person name="Guo Y."/>
        </authorList>
    </citation>
    <scope>NUCLEOTIDE SEQUENCE [LARGE SCALE GENOMIC DNA]</scope>
    <source>
        <strain evidence="3 4">GR2756</strain>
    </source>
</reference>
<dbReference type="InterPro" id="IPR011990">
    <property type="entry name" value="TPR-like_helical_dom_sf"/>
</dbReference>
<dbReference type="EMBL" id="JAVUPU010000007">
    <property type="protein sequence ID" value="MDT9600103.1"/>
    <property type="molecule type" value="Genomic_DNA"/>
</dbReference>
<feature type="signal peptide" evidence="1">
    <location>
        <begin position="1"/>
        <end position="26"/>
    </location>
</feature>
<dbReference type="Proteomes" id="UP001259572">
    <property type="component" value="Unassembled WGS sequence"/>
</dbReference>
<feature type="chain" id="PRO_5046983475" evidence="1">
    <location>
        <begin position="27"/>
        <end position="499"/>
    </location>
</feature>